<feature type="binding site" evidence="12">
    <location>
        <position position="439"/>
    </location>
    <ligand>
        <name>Zn(2+)</name>
        <dbReference type="ChEBI" id="CHEBI:29105"/>
    </ligand>
</feature>
<dbReference type="NCBIfam" id="TIGR00575">
    <property type="entry name" value="dnlj"/>
    <property type="match status" value="1"/>
</dbReference>
<feature type="domain" description="BRCT" evidence="13">
    <location>
        <begin position="599"/>
        <end position="685"/>
    </location>
</feature>
<dbReference type="InterPro" id="IPR001357">
    <property type="entry name" value="BRCT_dom"/>
</dbReference>
<comment type="cofactor">
    <cofactor evidence="12">
        <name>Mg(2+)</name>
        <dbReference type="ChEBI" id="CHEBI:18420"/>
    </cofactor>
    <cofactor evidence="12">
        <name>Mn(2+)</name>
        <dbReference type="ChEBI" id="CHEBI:29035"/>
    </cofactor>
</comment>
<feature type="binding site" evidence="12">
    <location>
        <position position="164"/>
    </location>
    <ligand>
        <name>NAD(+)</name>
        <dbReference type="ChEBI" id="CHEBI:57540"/>
    </ligand>
</feature>
<dbReference type="HAMAP" id="MF_01588">
    <property type="entry name" value="DNA_ligase_A"/>
    <property type="match status" value="1"/>
</dbReference>
<keyword evidence="7 12" id="KW-0460">Magnesium</keyword>
<gene>
    <name evidence="12 14" type="primary">ligA</name>
    <name evidence="14" type="ORF">WMO41_03975</name>
</gene>
<evidence type="ECO:0000256" key="7">
    <source>
        <dbReference type="ARBA" id="ARBA00022842"/>
    </source>
</evidence>
<sequence>MDQKQNEDKILRMKELHRELLAASRAYYQESREIMSNFEYDRLYDELLELEKETGTVLAGSPTQKVGYEVLSELPKEAHEAPMLSLDKTKEVPVLQEWLGSQKGLLSWKLDGLTIVLTYEGGELVKAVTRGNGEIGEVITNNAKVFSNVPLRIPYQGQLILRGEAIIKYSDFARINEEIEDVDAKYKNPRNLCSGSVRQLNNEITAKRSVNFEAFMLVRAVGPEAAAAAGDAVAEAGLPDDGTDHGRFHNSRKEQFEWLKTQGFDVVEYKEVTAATLPDAVAEFAEAIQSYDIPSDGLVLLMDDIAYGDALGRTAKFPRNSIAFKWADEIRETTLREIEWSASRTGLINPVAIFDPVELEGTTVSRASVHNISIMEALELGVGDTITVYKANMIIPQIAENLTRSGNIVIPKICPVCGGETQIRQMNDVKSLYCTNPDCQAKKIKSFSLLVSRDALNIDGLSEATLEKFIAAGFIHSYADMFHLDRHKEAIVSMEGFGEKSYENLMAAVKKASNTNLVRVVYGIGVAGIGLANAKMLCRAFGYDFERMRHATAEELTAVDGIGAVLADAWIDYFASEKNREAVDGLLAELTIENEAENTEAAIFAGMTFVITGSVEHFANRKELQAAIEARGGKATGSVTAKTTYLINNDVTSNSSKNKKAKELGIPIISEQDFLSMMGEENNAD</sequence>
<keyword evidence="5 12" id="KW-0227">DNA damage</keyword>
<evidence type="ECO:0000256" key="8">
    <source>
        <dbReference type="ARBA" id="ARBA00023027"/>
    </source>
</evidence>
<dbReference type="InterPro" id="IPR001679">
    <property type="entry name" value="DNA_ligase"/>
</dbReference>
<evidence type="ECO:0000256" key="4">
    <source>
        <dbReference type="ARBA" id="ARBA00022723"/>
    </source>
</evidence>
<dbReference type="Pfam" id="PF12826">
    <property type="entry name" value="HHH_2"/>
    <property type="match status" value="1"/>
</dbReference>
<keyword evidence="2 12" id="KW-0436">Ligase</keyword>
<keyword evidence="15" id="KW-1185">Reference proteome</keyword>
<feature type="binding site" evidence="12">
    <location>
        <position position="414"/>
    </location>
    <ligand>
        <name>Zn(2+)</name>
        <dbReference type="ChEBI" id="CHEBI:29105"/>
    </ligand>
</feature>
<dbReference type="InterPro" id="IPR041663">
    <property type="entry name" value="DisA/LigA_HHH"/>
</dbReference>
<evidence type="ECO:0000313" key="14">
    <source>
        <dbReference type="EMBL" id="MEQ2562330.1"/>
    </source>
</evidence>
<evidence type="ECO:0000256" key="2">
    <source>
        <dbReference type="ARBA" id="ARBA00022598"/>
    </source>
</evidence>
<dbReference type="InterPro" id="IPR013840">
    <property type="entry name" value="DNAligase_N"/>
</dbReference>
<dbReference type="CDD" id="cd17748">
    <property type="entry name" value="BRCT_DNA_ligase_like"/>
    <property type="match status" value="1"/>
</dbReference>
<dbReference type="Gene3D" id="2.40.50.140">
    <property type="entry name" value="Nucleic acid-binding proteins"/>
    <property type="match status" value="1"/>
</dbReference>
<feature type="binding site" evidence="12">
    <location>
        <position position="325"/>
    </location>
    <ligand>
        <name>NAD(+)</name>
        <dbReference type="ChEBI" id="CHEBI:57540"/>
    </ligand>
</feature>
<keyword evidence="10 12" id="KW-0464">Manganese</keyword>
<evidence type="ECO:0000259" key="13">
    <source>
        <dbReference type="PROSITE" id="PS50172"/>
    </source>
</evidence>
<dbReference type="EMBL" id="JBBMFJ010000005">
    <property type="protein sequence ID" value="MEQ2562330.1"/>
    <property type="molecule type" value="Genomic_DNA"/>
</dbReference>
<comment type="function">
    <text evidence="1 12">DNA ligase that catalyzes the formation of phosphodiester linkages between 5'-phosphoryl and 3'-hydroxyl groups in double-stranded DNA using NAD as a coenzyme and as the energy source for the reaction. It is essential for DNA replication and repair of damaged DNA.</text>
</comment>
<dbReference type="InterPro" id="IPR010994">
    <property type="entry name" value="RuvA_2-like"/>
</dbReference>
<keyword evidence="4 12" id="KW-0479">Metal-binding</keyword>
<dbReference type="PROSITE" id="PS50172">
    <property type="entry name" value="BRCT"/>
    <property type="match status" value="1"/>
</dbReference>
<organism evidence="14 15">
    <name type="scientific">Ventrimonas faecis</name>
    <dbReference type="NCBI Taxonomy" id="3133170"/>
    <lineage>
        <taxon>Bacteria</taxon>
        <taxon>Bacillati</taxon>
        <taxon>Bacillota</taxon>
        <taxon>Clostridia</taxon>
        <taxon>Lachnospirales</taxon>
        <taxon>Lachnospiraceae</taxon>
        <taxon>Ventrimonas</taxon>
    </lineage>
</organism>
<evidence type="ECO:0000256" key="5">
    <source>
        <dbReference type="ARBA" id="ARBA00022763"/>
    </source>
</evidence>
<comment type="catalytic activity">
    <reaction evidence="11 12">
        <text>NAD(+) + (deoxyribonucleotide)n-3'-hydroxyl + 5'-phospho-(deoxyribonucleotide)m = (deoxyribonucleotide)n+m + AMP + beta-nicotinamide D-nucleotide.</text>
        <dbReference type="EC" id="6.5.1.2"/>
    </reaction>
</comment>
<dbReference type="Gene3D" id="3.30.470.30">
    <property type="entry name" value="DNA ligase/mRNA capping enzyme"/>
    <property type="match status" value="1"/>
</dbReference>
<keyword evidence="9 12" id="KW-0234">DNA repair</keyword>
<dbReference type="GO" id="GO:0003911">
    <property type="term" value="F:DNA ligase (NAD+) activity"/>
    <property type="evidence" value="ECO:0007669"/>
    <property type="project" value="UniProtKB-EC"/>
</dbReference>
<feature type="active site" description="N6-AMP-lysine intermediate" evidence="12">
    <location>
        <position position="109"/>
    </location>
</feature>
<dbReference type="Pfam" id="PF01653">
    <property type="entry name" value="DNA_ligase_aden"/>
    <property type="match status" value="2"/>
</dbReference>
<dbReference type="SUPFAM" id="SSF52113">
    <property type="entry name" value="BRCT domain"/>
    <property type="match status" value="1"/>
</dbReference>
<comment type="caution">
    <text evidence="14">The sequence shown here is derived from an EMBL/GenBank/DDBJ whole genome shotgun (WGS) entry which is preliminary data.</text>
</comment>
<dbReference type="InterPro" id="IPR013839">
    <property type="entry name" value="DNAligase_adenylation"/>
</dbReference>
<dbReference type="Proteomes" id="UP001437460">
    <property type="component" value="Unassembled WGS sequence"/>
</dbReference>
<evidence type="ECO:0000256" key="10">
    <source>
        <dbReference type="ARBA" id="ARBA00023211"/>
    </source>
</evidence>
<accession>A0ABV1HJ44</accession>
<evidence type="ECO:0000256" key="9">
    <source>
        <dbReference type="ARBA" id="ARBA00023204"/>
    </source>
</evidence>
<dbReference type="SUPFAM" id="SSF56091">
    <property type="entry name" value="DNA ligase/mRNA capping enzyme, catalytic domain"/>
    <property type="match status" value="1"/>
</dbReference>
<dbReference type="Pfam" id="PF00533">
    <property type="entry name" value="BRCT"/>
    <property type="match status" value="1"/>
</dbReference>
<dbReference type="Gene3D" id="1.10.287.610">
    <property type="entry name" value="Helix hairpin bin"/>
    <property type="match status" value="1"/>
</dbReference>
<evidence type="ECO:0000256" key="3">
    <source>
        <dbReference type="ARBA" id="ARBA00022705"/>
    </source>
</evidence>
<evidence type="ECO:0000256" key="12">
    <source>
        <dbReference type="HAMAP-Rule" id="MF_01588"/>
    </source>
</evidence>
<feature type="binding site" evidence="12">
    <location>
        <position position="130"/>
    </location>
    <ligand>
        <name>NAD(+)</name>
        <dbReference type="ChEBI" id="CHEBI:57540"/>
    </ligand>
</feature>
<dbReference type="Gene3D" id="1.10.150.20">
    <property type="entry name" value="5' to 3' exonuclease, C-terminal subdomain"/>
    <property type="match status" value="2"/>
</dbReference>
<dbReference type="InterPro" id="IPR012340">
    <property type="entry name" value="NA-bd_OB-fold"/>
</dbReference>
<dbReference type="SMART" id="SM00278">
    <property type="entry name" value="HhH1"/>
    <property type="match status" value="3"/>
</dbReference>
<dbReference type="InterPro" id="IPR036420">
    <property type="entry name" value="BRCT_dom_sf"/>
</dbReference>
<dbReference type="SMART" id="SM00532">
    <property type="entry name" value="LIGANc"/>
    <property type="match status" value="1"/>
</dbReference>
<protein>
    <recommendedName>
        <fullName evidence="12">DNA ligase</fullName>
        <ecNumber evidence="12">6.5.1.2</ecNumber>
    </recommendedName>
    <alternativeName>
        <fullName evidence="12">Polydeoxyribonucleotide synthase [NAD(+)]</fullName>
    </alternativeName>
</protein>
<feature type="binding site" evidence="12">
    <location>
        <position position="417"/>
    </location>
    <ligand>
        <name>Zn(2+)</name>
        <dbReference type="ChEBI" id="CHEBI:29105"/>
    </ligand>
</feature>
<dbReference type="Gene3D" id="3.40.50.10190">
    <property type="entry name" value="BRCT domain"/>
    <property type="match status" value="1"/>
</dbReference>
<keyword evidence="3 12" id="KW-0235">DNA replication</keyword>
<dbReference type="SUPFAM" id="SSF50249">
    <property type="entry name" value="Nucleic acid-binding proteins"/>
    <property type="match status" value="1"/>
</dbReference>
<feature type="binding site" evidence="12">
    <location>
        <position position="434"/>
    </location>
    <ligand>
        <name>Zn(2+)</name>
        <dbReference type="ChEBI" id="CHEBI:29105"/>
    </ligand>
</feature>
<dbReference type="Pfam" id="PF03120">
    <property type="entry name" value="OB_DNA_ligase"/>
    <property type="match status" value="1"/>
</dbReference>
<name>A0ABV1HJ44_9FIRM</name>
<dbReference type="PIRSF" id="PIRSF001604">
    <property type="entry name" value="LigA"/>
    <property type="match status" value="1"/>
</dbReference>
<feature type="binding site" evidence="12">
    <location>
        <begin position="85"/>
        <end position="86"/>
    </location>
    <ligand>
        <name>NAD(+)</name>
        <dbReference type="ChEBI" id="CHEBI:57540"/>
    </ligand>
</feature>
<evidence type="ECO:0000313" key="15">
    <source>
        <dbReference type="Proteomes" id="UP001437460"/>
    </source>
</evidence>
<dbReference type="SUPFAM" id="SSF47781">
    <property type="entry name" value="RuvA domain 2-like"/>
    <property type="match status" value="1"/>
</dbReference>
<dbReference type="RefSeq" id="WP_349228655.1">
    <property type="nucleotide sequence ID" value="NZ_JBBMFJ010000005.1"/>
</dbReference>
<dbReference type="InterPro" id="IPR003583">
    <property type="entry name" value="Hlx-hairpin-Hlx_DNA-bd_motif"/>
</dbReference>
<keyword evidence="6 12" id="KW-0862">Zinc</keyword>
<proteinExistence type="inferred from homology"/>
<reference evidence="14 15" key="1">
    <citation type="submission" date="2024-03" db="EMBL/GenBank/DDBJ databases">
        <title>Human intestinal bacterial collection.</title>
        <authorList>
            <person name="Pauvert C."/>
            <person name="Hitch T.C.A."/>
            <person name="Clavel T."/>
        </authorList>
    </citation>
    <scope>NUCLEOTIDE SEQUENCE [LARGE SCALE GENOMIC DNA]</scope>
    <source>
        <strain evidence="14 15">CLA-AP-H27</strain>
    </source>
</reference>
<evidence type="ECO:0000256" key="11">
    <source>
        <dbReference type="ARBA" id="ARBA00034005"/>
    </source>
</evidence>
<dbReference type="NCBIfam" id="NF005932">
    <property type="entry name" value="PRK07956.1"/>
    <property type="match status" value="1"/>
</dbReference>
<evidence type="ECO:0000256" key="6">
    <source>
        <dbReference type="ARBA" id="ARBA00022833"/>
    </source>
</evidence>
<comment type="similarity">
    <text evidence="12">Belongs to the NAD-dependent DNA ligase family. LigA subfamily.</text>
</comment>
<evidence type="ECO:0000256" key="1">
    <source>
        <dbReference type="ARBA" id="ARBA00004067"/>
    </source>
</evidence>
<comment type="caution">
    <text evidence="12">Lacks conserved residue(s) required for the propagation of feature annotation.</text>
</comment>
<dbReference type="EC" id="6.5.1.2" evidence="12"/>
<dbReference type="SMART" id="SM00292">
    <property type="entry name" value="BRCT"/>
    <property type="match status" value="1"/>
</dbReference>
<keyword evidence="8 12" id="KW-0520">NAD</keyword>
<dbReference type="InterPro" id="IPR004150">
    <property type="entry name" value="NAD_DNA_ligase_OB"/>
</dbReference>